<evidence type="ECO:0000313" key="2">
    <source>
        <dbReference type="EMBL" id="SVB60134.1"/>
    </source>
</evidence>
<proteinExistence type="predicted"/>
<feature type="domain" description="DUF4159" evidence="1">
    <location>
        <begin position="65"/>
        <end position="230"/>
    </location>
</feature>
<reference evidence="2" key="1">
    <citation type="submission" date="2018-05" db="EMBL/GenBank/DDBJ databases">
        <authorList>
            <person name="Lanie J.A."/>
            <person name="Ng W.-L."/>
            <person name="Kazmierczak K.M."/>
            <person name="Andrzejewski T.M."/>
            <person name="Davidsen T.M."/>
            <person name="Wayne K.J."/>
            <person name="Tettelin H."/>
            <person name="Glass J.I."/>
            <person name="Rusch D."/>
            <person name="Podicherti R."/>
            <person name="Tsui H.-C.T."/>
            <person name="Winkler M.E."/>
        </authorList>
    </citation>
    <scope>NUCLEOTIDE SEQUENCE</scope>
</reference>
<dbReference type="Pfam" id="PF13709">
    <property type="entry name" value="DUF4159"/>
    <property type="match status" value="1"/>
</dbReference>
<gene>
    <name evidence="2" type="ORF">METZ01_LOCUS212988</name>
</gene>
<accession>A0A382FCV9</accession>
<dbReference type="Gene3D" id="3.40.50.12140">
    <property type="entry name" value="Domain of unknown function DUF4159"/>
    <property type="match status" value="1"/>
</dbReference>
<dbReference type="AlphaFoldDB" id="A0A382FCV9"/>
<dbReference type="InterPro" id="IPR025297">
    <property type="entry name" value="DUF4159"/>
</dbReference>
<organism evidence="2">
    <name type="scientific">marine metagenome</name>
    <dbReference type="NCBI Taxonomy" id="408172"/>
    <lineage>
        <taxon>unclassified sequences</taxon>
        <taxon>metagenomes</taxon>
        <taxon>ecological metagenomes</taxon>
    </lineage>
</organism>
<dbReference type="EMBL" id="UINC01048963">
    <property type="protein sequence ID" value="SVB60134.1"/>
    <property type="molecule type" value="Genomic_DNA"/>
</dbReference>
<evidence type="ECO:0000259" key="1">
    <source>
        <dbReference type="Pfam" id="PF13709"/>
    </source>
</evidence>
<sequence length="268" mass="30576">MKKLFFVQFFLCAAIVASAQNKGSWIKRAGKLNSRAISKEEIQQFAADEDRDTRNKISLRRIKPRTGKTDWDTDPTAIPFMLYQVKMRTGLPVHVNNDGLDVASEELFEHTAVYLTSHYNWSFDDKETANLKNWLQRGGTLYLDDCYNKGSPFTDSVQPEVGKMIPGGKPEVLIKNDKKVSDVFRMLYPMSGWPGESLETMRPWQYFLLDDRPAVFFSPNDDGCGWEISTPPSASNPIGEGIGHGGGNAGRERFYQWMTSWMMYIYCH</sequence>
<protein>
    <recommendedName>
        <fullName evidence="1">DUF4159 domain-containing protein</fullName>
    </recommendedName>
</protein>
<name>A0A382FCV9_9ZZZZ</name>